<reference evidence="6" key="1">
    <citation type="submission" date="2025-08" db="UniProtKB">
        <authorList>
            <consortium name="Ensembl"/>
        </authorList>
    </citation>
    <scope>IDENTIFICATION</scope>
</reference>
<evidence type="ECO:0000259" key="5">
    <source>
        <dbReference type="PROSITE" id="PS50089"/>
    </source>
</evidence>
<reference evidence="6" key="2">
    <citation type="submission" date="2025-09" db="UniProtKB">
        <authorList>
            <consortium name="Ensembl"/>
        </authorList>
    </citation>
    <scope>IDENTIFICATION</scope>
</reference>
<dbReference type="GeneTree" id="ENSGT00990000210775"/>
<dbReference type="AlphaFoldDB" id="A0A671G1A5"/>
<dbReference type="InterPro" id="IPR013083">
    <property type="entry name" value="Znf_RING/FYVE/PHD"/>
</dbReference>
<dbReference type="Pfam" id="PF13445">
    <property type="entry name" value="zf-RING_UBOX"/>
    <property type="match status" value="1"/>
</dbReference>
<protein>
    <recommendedName>
        <fullName evidence="5">RING-type domain-containing protein</fullName>
    </recommendedName>
</protein>
<keyword evidence="3" id="KW-0862">Zinc</keyword>
<keyword evidence="1" id="KW-0479">Metal-binding</keyword>
<evidence type="ECO:0000256" key="4">
    <source>
        <dbReference type="PROSITE-ProRule" id="PRU00175"/>
    </source>
</evidence>
<dbReference type="SMART" id="SM00184">
    <property type="entry name" value="RING"/>
    <property type="match status" value="1"/>
</dbReference>
<name>A0A671G1A5_RHIFE</name>
<evidence type="ECO:0000256" key="2">
    <source>
        <dbReference type="ARBA" id="ARBA00022771"/>
    </source>
</evidence>
<dbReference type="InterPro" id="IPR051438">
    <property type="entry name" value="RNF_E3_ubiq-protein_ligase"/>
</dbReference>
<dbReference type="GO" id="GO:0008270">
    <property type="term" value="F:zinc ion binding"/>
    <property type="evidence" value="ECO:0007669"/>
    <property type="project" value="UniProtKB-KW"/>
</dbReference>
<organism evidence="6 7">
    <name type="scientific">Rhinolophus ferrumequinum</name>
    <name type="common">Greater horseshoe bat</name>
    <dbReference type="NCBI Taxonomy" id="59479"/>
    <lineage>
        <taxon>Eukaryota</taxon>
        <taxon>Metazoa</taxon>
        <taxon>Chordata</taxon>
        <taxon>Craniata</taxon>
        <taxon>Vertebrata</taxon>
        <taxon>Euteleostomi</taxon>
        <taxon>Mammalia</taxon>
        <taxon>Eutheria</taxon>
        <taxon>Laurasiatheria</taxon>
        <taxon>Chiroptera</taxon>
        <taxon>Yinpterochiroptera</taxon>
        <taxon>Rhinolophoidea</taxon>
        <taxon>Rhinolophidae</taxon>
        <taxon>Rhinolophinae</taxon>
        <taxon>Rhinolophus</taxon>
    </lineage>
</organism>
<dbReference type="GO" id="GO:0006511">
    <property type="term" value="P:ubiquitin-dependent protein catabolic process"/>
    <property type="evidence" value="ECO:0007669"/>
    <property type="project" value="TreeGrafter"/>
</dbReference>
<dbReference type="PANTHER" id="PTHR46016">
    <property type="entry name" value="ZINC FINGER, RING/FYVE/PHD-TYPE"/>
    <property type="match status" value="1"/>
</dbReference>
<evidence type="ECO:0000256" key="1">
    <source>
        <dbReference type="ARBA" id="ARBA00022723"/>
    </source>
</evidence>
<dbReference type="Gene3D" id="3.30.40.10">
    <property type="entry name" value="Zinc/RING finger domain, C3HC4 (zinc finger)"/>
    <property type="match status" value="1"/>
</dbReference>
<proteinExistence type="predicted"/>
<dbReference type="OMA" id="KNCILQW"/>
<evidence type="ECO:0000313" key="6">
    <source>
        <dbReference type="Ensembl" id="ENSRFEP00010031731.1"/>
    </source>
</evidence>
<evidence type="ECO:0000256" key="3">
    <source>
        <dbReference type="ARBA" id="ARBA00022833"/>
    </source>
</evidence>
<dbReference type="Proteomes" id="UP000472240">
    <property type="component" value="Unplaced"/>
</dbReference>
<dbReference type="InterPro" id="IPR027370">
    <property type="entry name" value="Znf-RING_euk"/>
</dbReference>
<dbReference type="PROSITE" id="PS00518">
    <property type="entry name" value="ZF_RING_1"/>
    <property type="match status" value="1"/>
</dbReference>
<dbReference type="PROSITE" id="PS50089">
    <property type="entry name" value="ZF_RING_2"/>
    <property type="match status" value="1"/>
</dbReference>
<accession>A0A671G1A5</accession>
<sequence length="91" mass="9941">MSGGYDLNLFASPPDSNFLCSVCHGVLKRPVRLPCSHIFCKNCILQWLARNGAESGERRQGESYPQKATQTVALGSSDLAELSHLYCLLAV</sequence>
<dbReference type="GO" id="GO:0000209">
    <property type="term" value="P:protein polyubiquitination"/>
    <property type="evidence" value="ECO:0007669"/>
    <property type="project" value="TreeGrafter"/>
</dbReference>
<evidence type="ECO:0000313" key="7">
    <source>
        <dbReference type="Proteomes" id="UP000472240"/>
    </source>
</evidence>
<dbReference type="Ensembl" id="ENSRFET00010034403.1">
    <property type="protein sequence ID" value="ENSRFEP00010031731.1"/>
    <property type="gene ID" value="ENSRFEG00010020973.1"/>
</dbReference>
<feature type="domain" description="RING-type" evidence="5">
    <location>
        <begin position="20"/>
        <end position="47"/>
    </location>
</feature>
<dbReference type="GO" id="GO:0061630">
    <property type="term" value="F:ubiquitin protein ligase activity"/>
    <property type="evidence" value="ECO:0007669"/>
    <property type="project" value="TreeGrafter"/>
</dbReference>
<dbReference type="SUPFAM" id="SSF57850">
    <property type="entry name" value="RING/U-box"/>
    <property type="match status" value="1"/>
</dbReference>
<dbReference type="PANTHER" id="PTHR46016:SF1">
    <property type="entry name" value="RING-TYPE DOMAIN-CONTAINING PROTEIN"/>
    <property type="match status" value="1"/>
</dbReference>
<dbReference type="InterPro" id="IPR017907">
    <property type="entry name" value="Znf_RING_CS"/>
</dbReference>
<dbReference type="InParanoid" id="A0A671G1A5"/>
<keyword evidence="7" id="KW-1185">Reference proteome</keyword>
<keyword evidence="2 4" id="KW-0863">Zinc-finger</keyword>
<dbReference type="InterPro" id="IPR001841">
    <property type="entry name" value="Znf_RING"/>
</dbReference>